<accession>A0A1V9YWN8</accession>
<comment type="caution">
    <text evidence="2">The sequence shown here is derived from an EMBL/GenBank/DDBJ whole genome shotgun (WGS) entry which is preliminary data.</text>
</comment>
<evidence type="ECO:0000256" key="1">
    <source>
        <dbReference type="SAM" id="MobiDB-lite"/>
    </source>
</evidence>
<dbReference type="AlphaFoldDB" id="A0A1V9YWN8"/>
<sequence length="465" mass="53108">MAVPLSDRIRCEFQSCAICGQLFGPSYWRNNKPDGQKVLRCFPHCCPQHTNRRSCGTHLVVHVRGEVSPIEQASLESYSRFECSMDRGLEIGDRIDHATIQVGLRKHGNVLGEWIQNHPDLKAQNPMIYVVNRNALQDEWHYNWKGSASKILRQTSHVLKSYIFQNVQESISQRYLVVVGIAISTPFTLASFRRSIQQEIPEGSKFMPPNTSSPVPPAVTEVPTQPEVRVLPTGGIENCRIVDCTCQIGEMFKDKYIRCNKTNGRKELRCFPHCCPQHTLHSSCGGKIVVHCDISMHKQLPVHYYAAYGRFEVGGVQVGGVLTLQLGSVVPMQTLEDGVPKSHNSLGDWFIGFRMPSRICYPNAVEFTFNDSAKHYWPYNWHGSAAKEKRKLRHHFTVYIFEKQLREESAEMPIDLKVVAIIQSPSFQLISYRCNNYQSVSTRQPKQDDSDEFQSAKRFRFNEDQ</sequence>
<name>A0A1V9YWN8_9STRA</name>
<keyword evidence="3" id="KW-1185">Reference proteome</keyword>
<evidence type="ECO:0000313" key="3">
    <source>
        <dbReference type="Proteomes" id="UP000243217"/>
    </source>
</evidence>
<evidence type="ECO:0000313" key="2">
    <source>
        <dbReference type="EMBL" id="OQR90188.1"/>
    </source>
</evidence>
<feature type="region of interest" description="Disordered" evidence="1">
    <location>
        <begin position="441"/>
        <end position="465"/>
    </location>
</feature>
<dbReference type="Proteomes" id="UP000243217">
    <property type="component" value="Unassembled WGS sequence"/>
</dbReference>
<gene>
    <name evidence="2" type="ORF">THRCLA_09414</name>
</gene>
<dbReference type="EMBL" id="JNBS01002580">
    <property type="protein sequence ID" value="OQR90188.1"/>
    <property type="molecule type" value="Genomic_DNA"/>
</dbReference>
<reference evidence="2 3" key="1">
    <citation type="journal article" date="2014" name="Genome Biol. Evol.">
        <title>The secreted proteins of Achlya hypogyna and Thraustotheca clavata identify the ancestral oomycete secretome and reveal gene acquisitions by horizontal gene transfer.</title>
        <authorList>
            <person name="Misner I."/>
            <person name="Blouin N."/>
            <person name="Leonard G."/>
            <person name="Richards T.A."/>
            <person name="Lane C.E."/>
        </authorList>
    </citation>
    <scope>NUCLEOTIDE SEQUENCE [LARGE SCALE GENOMIC DNA]</scope>
    <source>
        <strain evidence="2 3">ATCC 34112</strain>
    </source>
</reference>
<organism evidence="2 3">
    <name type="scientific">Thraustotheca clavata</name>
    <dbReference type="NCBI Taxonomy" id="74557"/>
    <lineage>
        <taxon>Eukaryota</taxon>
        <taxon>Sar</taxon>
        <taxon>Stramenopiles</taxon>
        <taxon>Oomycota</taxon>
        <taxon>Saprolegniomycetes</taxon>
        <taxon>Saprolegniales</taxon>
        <taxon>Achlyaceae</taxon>
        <taxon>Thraustotheca</taxon>
    </lineage>
</organism>
<proteinExistence type="predicted"/>
<protein>
    <submittedName>
        <fullName evidence="2">Uncharacterized protein</fullName>
    </submittedName>
</protein>
<dbReference type="OrthoDB" id="69314at2759"/>